<dbReference type="PROSITE" id="PS51864">
    <property type="entry name" value="ASTACIN"/>
    <property type="match status" value="1"/>
</dbReference>
<dbReference type="InterPro" id="IPR006026">
    <property type="entry name" value="Peptidase_Metallo"/>
</dbReference>
<feature type="binding site" evidence="10">
    <location>
        <position position="154"/>
    </location>
    <ligand>
        <name>Zn(2+)</name>
        <dbReference type="ChEBI" id="CHEBI:29105"/>
        <note>catalytic</note>
    </ligand>
</feature>
<dbReference type="PANTHER" id="PTHR10127">
    <property type="entry name" value="DISCOIDIN, CUB, EGF, LAMININ , AND ZINC METALLOPROTEASE DOMAIN CONTAINING"/>
    <property type="match status" value="1"/>
</dbReference>
<name>A0A813V6Q6_9BILA</name>
<feature type="binding site" evidence="10">
    <location>
        <position position="150"/>
    </location>
    <ligand>
        <name>Zn(2+)</name>
        <dbReference type="ChEBI" id="CHEBI:29105"/>
        <note>catalytic</note>
    </ligand>
</feature>
<gene>
    <name evidence="13" type="ORF">OXX778_LOCUS8035</name>
</gene>
<dbReference type="GO" id="GO:0004222">
    <property type="term" value="F:metalloendopeptidase activity"/>
    <property type="evidence" value="ECO:0007669"/>
    <property type="project" value="UniProtKB-UniRule"/>
</dbReference>
<dbReference type="InterPro" id="IPR001506">
    <property type="entry name" value="Peptidase_M12A"/>
</dbReference>
<evidence type="ECO:0000256" key="4">
    <source>
        <dbReference type="ARBA" id="ARBA00022801"/>
    </source>
</evidence>
<dbReference type="GO" id="GO:0008270">
    <property type="term" value="F:zinc ion binding"/>
    <property type="evidence" value="ECO:0007669"/>
    <property type="project" value="UniProtKB-UniRule"/>
</dbReference>
<dbReference type="InterPro" id="IPR024079">
    <property type="entry name" value="MetalloPept_cat_dom_sf"/>
</dbReference>
<evidence type="ECO:0000259" key="12">
    <source>
        <dbReference type="PROSITE" id="PS51864"/>
    </source>
</evidence>
<evidence type="ECO:0000256" key="8">
    <source>
        <dbReference type="ARBA" id="ARBA00023157"/>
    </source>
</evidence>
<proteinExistence type="predicted"/>
<keyword evidence="2 10" id="KW-0479">Metal-binding</keyword>
<keyword evidence="5 10" id="KW-0862">Zinc</keyword>
<feature type="signal peptide" evidence="11">
    <location>
        <begin position="1"/>
        <end position="17"/>
    </location>
</feature>
<evidence type="ECO:0000256" key="3">
    <source>
        <dbReference type="ARBA" id="ARBA00022729"/>
    </source>
</evidence>
<accession>A0A813V6Q6</accession>
<dbReference type="SUPFAM" id="SSF55486">
    <property type="entry name" value="Metalloproteases ('zincins'), catalytic domain"/>
    <property type="match status" value="1"/>
</dbReference>
<feature type="active site" evidence="10">
    <location>
        <position position="151"/>
    </location>
</feature>
<dbReference type="EMBL" id="CAJNOC010001074">
    <property type="protein sequence ID" value="CAF0832385.1"/>
    <property type="molecule type" value="Genomic_DNA"/>
</dbReference>
<evidence type="ECO:0000313" key="13">
    <source>
        <dbReference type="EMBL" id="CAF0832385.1"/>
    </source>
</evidence>
<comment type="caution">
    <text evidence="13">The sequence shown here is derived from an EMBL/GenBank/DDBJ whole genome shotgun (WGS) entry which is preliminary data.</text>
</comment>
<keyword evidence="1 10" id="KW-0645">Protease</keyword>
<feature type="binding site" evidence="10">
    <location>
        <position position="160"/>
    </location>
    <ligand>
        <name>Zn(2+)</name>
        <dbReference type="ChEBI" id="CHEBI:29105"/>
        <note>catalytic</note>
    </ligand>
</feature>
<dbReference type="CDD" id="cd04280">
    <property type="entry name" value="ZnMc_astacin_like"/>
    <property type="match status" value="1"/>
</dbReference>
<evidence type="ECO:0000256" key="7">
    <source>
        <dbReference type="ARBA" id="ARBA00023145"/>
    </source>
</evidence>
<protein>
    <recommendedName>
        <fullName evidence="11">Metalloendopeptidase</fullName>
        <ecNumber evidence="11">3.4.24.-</ecNumber>
    </recommendedName>
</protein>
<feature type="disulfide bond" evidence="10">
    <location>
        <begin position="120"/>
        <end position="142"/>
    </location>
</feature>
<comment type="cofactor">
    <cofactor evidence="10 11">
        <name>Zn(2+)</name>
        <dbReference type="ChEBI" id="CHEBI:29105"/>
    </cofactor>
    <text evidence="10 11">Binds 1 zinc ion per subunit.</text>
</comment>
<feature type="domain" description="Peptidase M12A" evidence="12">
    <location>
        <begin position="49"/>
        <end position="252"/>
    </location>
</feature>
<dbReference type="EC" id="3.4.24.-" evidence="11"/>
<dbReference type="OrthoDB" id="291007at2759"/>
<evidence type="ECO:0000313" key="14">
    <source>
        <dbReference type="Proteomes" id="UP000663879"/>
    </source>
</evidence>
<dbReference type="GO" id="GO:0006508">
    <property type="term" value="P:proteolysis"/>
    <property type="evidence" value="ECO:0007669"/>
    <property type="project" value="UniProtKB-KW"/>
</dbReference>
<keyword evidence="9" id="KW-0325">Glycoprotein</keyword>
<dbReference type="PRINTS" id="PR00480">
    <property type="entry name" value="ASTACIN"/>
</dbReference>
<evidence type="ECO:0000256" key="6">
    <source>
        <dbReference type="ARBA" id="ARBA00023049"/>
    </source>
</evidence>
<evidence type="ECO:0000256" key="9">
    <source>
        <dbReference type="ARBA" id="ARBA00023180"/>
    </source>
</evidence>
<comment type="caution">
    <text evidence="10">Lacks conserved residue(s) required for the propagation of feature annotation.</text>
</comment>
<dbReference type="InterPro" id="IPR034035">
    <property type="entry name" value="Astacin-like_dom"/>
</dbReference>
<evidence type="ECO:0000256" key="10">
    <source>
        <dbReference type="PROSITE-ProRule" id="PRU01211"/>
    </source>
</evidence>
<evidence type="ECO:0000256" key="5">
    <source>
        <dbReference type="ARBA" id="ARBA00022833"/>
    </source>
</evidence>
<organism evidence="13 14">
    <name type="scientific">Brachionus calyciflorus</name>
    <dbReference type="NCBI Taxonomy" id="104777"/>
    <lineage>
        <taxon>Eukaryota</taxon>
        <taxon>Metazoa</taxon>
        <taxon>Spiralia</taxon>
        <taxon>Gnathifera</taxon>
        <taxon>Rotifera</taxon>
        <taxon>Eurotatoria</taxon>
        <taxon>Monogononta</taxon>
        <taxon>Pseudotrocha</taxon>
        <taxon>Ploima</taxon>
        <taxon>Brachionidae</taxon>
        <taxon>Brachionus</taxon>
    </lineage>
</organism>
<dbReference type="AlphaFoldDB" id="A0A813V6Q6"/>
<evidence type="ECO:0000256" key="2">
    <source>
        <dbReference type="ARBA" id="ARBA00022723"/>
    </source>
</evidence>
<keyword evidence="7" id="KW-0865">Zymogen</keyword>
<dbReference type="Proteomes" id="UP000663879">
    <property type="component" value="Unassembled WGS sequence"/>
</dbReference>
<keyword evidence="4 10" id="KW-0378">Hydrolase</keyword>
<dbReference type="SMART" id="SM00235">
    <property type="entry name" value="ZnMc"/>
    <property type="match status" value="1"/>
</dbReference>
<sequence>MHLNFIFICNLIFLISSNPIDPKSKEIDEENLEEGDLFEGDIVGLIRGAAQKPTKTRGLWSNGIIPYEIDPIFPQASKDIILAGQKMIENATRINDRDCIKFIPRTNEDTYIRVINGSGCWSYVGKKMTKGAQDLSLRSPGCMKNAIVAHEFMHAMGFWHEQSRPDRDNYIQVIYENIKLEKIGNFKKYQIEQVDYLNQLYDYDSVMHYGPKAFTSNGLPTIVPKEINAKIGQRTHLSQIDIAEIRALYNCK</sequence>
<keyword evidence="3 11" id="KW-0732">Signal</keyword>
<evidence type="ECO:0000256" key="11">
    <source>
        <dbReference type="RuleBase" id="RU361183"/>
    </source>
</evidence>
<reference evidence="13" key="1">
    <citation type="submission" date="2021-02" db="EMBL/GenBank/DDBJ databases">
        <authorList>
            <person name="Nowell W R."/>
        </authorList>
    </citation>
    <scope>NUCLEOTIDE SEQUENCE</scope>
    <source>
        <strain evidence="13">Ploen Becks lab</strain>
    </source>
</reference>
<evidence type="ECO:0000256" key="1">
    <source>
        <dbReference type="ARBA" id="ARBA00022670"/>
    </source>
</evidence>
<dbReference type="Gene3D" id="3.40.390.10">
    <property type="entry name" value="Collagenase (Catalytic Domain)"/>
    <property type="match status" value="1"/>
</dbReference>
<dbReference type="PANTHER" id="PTHR10127:SF850">
    <property type="entry name" value="METALLOENDOPEPTIDASE"/>
    <property type="match status" value="1"/>
</dbReference>
<feature type="chain" id="PRO_5033097802" description="Metalloendopeptidase" evidence="11">
    <location>
        <begin position="18"/>
        <end position="252"/>
    </location>
</feature>
<keyword evidence="6 10" id="KW-0482">Metalloprotease</keyword>
<dbReference type="FunFam" id="3.40.390.10:FF:000015">
    <property type="entry name" value="Meprin A subunit"/>
    <property type="match status" value="1"/>
</dbReference>
<keyword evidence="8 10" id="KW-1015">Disulfide bond</keyword>
<dbReference type="Pfam" id="PF01400">
    <property type="entry name" value="Astacin"/>
    <property type="match status" value="1"/>
</dbReference>
<keyword evidence="14" id="KW-1185">Reference proteome</keyword>